<evidence type="ECO:0008006" key="2">
    <source>
        <dbReference type="Google" id="ProtNLM"/>
    </source>
</evidence>
<accession>A0A383B1L6</accession>
<dbReference type="AlphaFoldDB" id="A0A383B1L6"/>
<gene>
    <name evidence="1" type="ORF">METZ01_LOCUS466142</name>
</gene>
<organism evidence="1">
    <name type="scientific">marine metagenome</name>
    <dbReference type="NCBI Taxonomy" id="408172"/>
    <lineage>
        <taxon>unclassified sequences</taxon>
        <taxon>metagenomes</taxon>
        <taxon>ecological metagenomes</taxon>
    </lineage>
</organism>
<dbReference type="GO" id="GO:0015562">
    <property type="term" value="F:efflux transmembrane transporter activity"/>
    <property type="evidence" value="ECO:0007669"/>
    <property type="project" value="InterPro"/>
</dbReference>
<name>A0A383B1L6_9ZZZZ</name>
<dbReference type="SUPFAM" id="SSF56954">
    <property type="entry name" value="Outer membrane efflux proteins (OEP)"/>
    <property type="match status" value="1"/>
</dbReference>
<evidence type="ECO:0000313" key="1">
    <source>
        <dbReference type="EMBL" id="SVE13288.1"/>
    </source>
</evidence>
<proteinExistence type="predicted"/>
<protein>
    <recommendedName>
        <fullName evidence="2">TolC family protein</fullName>
    </recommendedName>
</protein>
<reference evidence="1" key="1">
    <citation type="submission" date="2018-05" db="EMBL/GenBank/DDBJ databases">
        <authorList>
            <person name="Lanie J.A."/>
            <person name="Ng W.-L."/>
            <person name="Kazmierczak K.M."/>
            <person name="Andrzejewski T.M."/>
            <person name="Davidsen T.M."/>
            <person name="Wayne K.J."/>
            <person name="Tettelin H."/>
            <person name="Glass J.I."/>
            <person name="Rusch D."/>
            <person name="Podicherti R."/>
            <person name="Tsui H.-C.T."/>
            <person name="Winkler M.E."/>
        </authorList>
    </citation>
    <scope>NUCLEOTIDE SEQUENCE</scope>
</reference>
<sequence>MLKKRLKIIFLITLFALAYSEKSFAEKKSFTTLEEFSILQEENKYIEFLREIILEQPEFSYANFILNEAQMNLKYSRKQRLPELSLRLVNDEVLSRKIKDTSAIRKIRDDSFDGVVEIRQSLYSGGSINAGIRKAKEGANHISLERRRTVSELIYNANNIYLRAVSSFFISNYANNILNELEPYLAKVKARVDAGIADPIEYA</sequence>
<dbReference type="EMBL" id="UINC01196330">
    <property type="protein sequence ID" value="SVE13288.1"/>
    <property type="molecule type" value="Genomic_DNA"/>
</dbReference>
<dbReference type="Gene3D" id="1.20.1600.10">
    <property type="entry name" value="Outer membrane efflux proteins (OEP)"/>
    <property type="match status" value="1"/>
</dbReference>
<feature type="non-terminal residue" evidence="1">
    <location>
        <position position="203"/>
    </location>
</feature>